<gene>
    <name evidence="3" type="ORF">ADS79_16290</name>
    <name evidence="2" type="ORF">BRE01_66910</name>
</gene>
<dbReference type="InterPro" id="IPR036866">
    <property type="entry name" value="RibonucZ/Hydroxyglut_hydro"/>
</dbReference>
<evidence type="ECO:0000313" key="2">
    <source>
        <dbReference type="EMBL" id="GED72989.1"/>
    </source>
</evidence>
<organism evidence="3 4">
    <name type="scientific">Brevibacillus reuszeri</name>
    <dbReference type="NCBI Taxonomy" id="54915"/>
    <lineage>
        <taxon>Bacteria</taxon>
        <taxon>Bacillati</taxon>
        <taxon>Bacillota</taxon>
        <taxon>Bacilli</taxon>
        <taxon>Bacillales</taxon>
        <taxon>Paenibacillaceae</taxon>
        <taxon>Brevibacillus</taxon>
    </lineage>
</organism>
<reference evidence="2 5" key="3">
    <citation type="submission" date="2019-06" db="EMBL/GenBank/DDBJ databases">
        <title>Whole genome shotgun sequence of Brevibacillus reuszeri NBRC 15719.</title>
        <authorList>
            <person name="Hosoyama A."/>
            <person name="Uohara A."/>
            <person name="Ohji S."/>
            <person name="Ichikawa N."/>
        </authorList>
    </citation>
    <scope>NUCLEOTIDE SEQUENCE [LARGE SCALE GENOMIC DNA]</scope>
    <source>
        <strain evidence="2 5">NBRC 15719</strain>
    </source>
</reference>
<evidence type="ECO:0000313" key="5">
    <source>
        <dbReference type="Proteomes" id="UP000319578"/>
    </source>
</evidence>
<dbReference type="PATRIC" id="fig|54915.3.peg.2299"/>
<dbReference type="STRING" id="54915.ADS79_16290"/>
<proteinExistence type="predicted"/>
<sequence length="239" mass="26687">MTRIHEIAPNVFRISAFIPQSGFTLNLFLIRDNEPLLYHTGPKSLFSEFSKAAASLIELKDLRWISYSHYESDECGALNDWLAVAPQAVAVTGFVSASVNGDFAARPIRPLSDNETFSTGKKTFRYVRTPHLPHGWDAGLLFEETDRVLFTSDLFHQNGEVVAITENSIFPQTKDILSSEGPFSHYISYSSHTAQLLDRLAELNPQVLAVMHGSSFKGDGKKIINEFHTLLREQATGNN</sequence>
<dbReference type="Proteomes" id="UP000319578">
    <property type="component" value="Unassembled WGS sequence"/>
</dbReference>
<dbReference type="Pfam" id="PF19583">
    <property type="entry name" value="ODP"/>
    <property type="match status" value="1"/>
</dbReference>
<dbReference type="EMBL" id="BJON01000038">
    <property type="protein sequence ID" value="GED72989.1"/>
    <property type="molecule type" value="Genomic_DNA"/>
</dbReference>
<name>A0A0K9YP77_9BACL</name>
<dbReference type="Gene3D" id="3.60.15.10">
    <property type="entry name" value="Ribonuclease Z/Hydroxyacylglutathione hydrolase-like"/>
    <property type="match status" value="1"/>
</dbReference>
<keyword evidence="5" id="KW-1185">Reference proteome</keyword>
<dbReference type="RefSeq" id="WP_049739469.1">
    <property type="nucleotide sequence ID" value="NZ_BJON01000038.1"/>
</dbReference>
<evidence type="ECO:0000313" key="4">
    <source>
        <dbReference type="Proteomes" id="UP000036834"/>
    </source>
</evidence>
<dbReference type="OrthoDB" id="9807946at2"/>
<reference evidence="4" key="1">
    <citation type="submission" date="2015-07" db="EMBL/GenBank/DDBJ databases">
        <title>Genome sequencing project for genomic taxonomy and phylogenomics of Bacillus-like bacteria.</title>
        <authorList>
            <person name="Liu B."/>
            <person name="Wang J."/>
            <person name="Zhu Y."/>
            <person name="Liu G."/>
            <person name="Chen Q."/>
            <person name="Chen Z."/>
            <person name="Lan J."/>
            <person name="Che J."/>
            <person name="Ge C."/>
            <person name="Shi H."/>
            <person name="Pan Z."/>
            <person name="Liu X."/>
        </authorList>
    </citation>
    <scope>NUCLEOTIDE SEQUENCE [LARGE SCALE GENOMIC DNA]</scope>
    <source>
        <strain evidence="4">DSM 9887</strain>
    </source>
</reference>
<dbReference type="SUPFAM" id="SSF56281">
    <property type="entry name" value="Metallo-hydrolase/oxidoreductase"/>
    <property type="match status" value="1"/>
</dbReference>
<accession>A0A0K9YP77</accession>
<protein>
    <submittedName>
        <fullName evidence="3">Beta-lactamase</fullName>
    </submittedName>
</protein>
<dbReference type="PANTHER" id="PTHR43717:SF1">
    <property type="entry name" value="ANAEROBIC NITRIC OXIDE REDUCTASE FLAVORUBREDOXIN"/>
    <property type="match status" value="1"/>
</dbReference>
<dbReference type="InterPro" id="IPR045761">
    <property type="entry name" value="ODP_dom"/>
</dbReference>
<reference evidence="3" key="2">
    <citation type="submission" date="2015-07" db="EMBL/GenBank/DDBJ databases">
        <title>MeaNS - Measles Nucleotide Surveillance Program.</title>
        <authorList>
            <person name="Tran T."/>
            <person name="Druce J."/>
        </authorList>
    </citation>
    <scope>NUCLEOTIDE SEQUENCE</scope>
    <source>
        <strain evidence="3">DSM 9887</strain>
    </source>
</reference>
<feature type="domain" description="ODP" evidence="1">
    <location>
        <begin position="25"/>
        <end position="213"/>
    </location>
</feature>
<dbReference type="Proteomes" id="UP000036834">
    <property type="component" value="Unassembled WGS sequence"/>
</dbReference>
<evidence type="ECO:0000259" key="1">
    <source>
        <dbReference type="Pfam" id="PF19583"/>
    </source>
</evidence>
<dbReference type="EMBL" id="LGIQ01000009">
    <property type="protein sequence ID" value="KNB70481.1"/>
    <property type="molecule type" value="Genomic_DNA"/>
</dbReference>
<dbReference type="AlphaFoldDB" id="A0A0K9YP77"/>
<comment type="caution">
    <text evidence="3">The sequence shown here is derived from an EMBL/GenBank/DDBJ whole genome shotgun (WGS) entry which is preliminary data.</text>
</comment>
<evidence type="ECO:0000313" key="3">
    <source>
        <dbReference type="EMBL" id="KNB70481.1"/>
    </source>
</evidence>
<dbReference type="PANTHER" id="PTHR43717">
    <property type="entry name" value="ANAEROBIC NITRIC OXIDE REDUCTASE FLAVORUBREDOXIN"/>
    <property type="match status" value="1"/>
</dbReference>